<evidence type="ECO:0000313" key="1">
    <source>
        <dbReference type="EMBL" id="MCC2228750.1"/>
    </source>
</evidence>
<keyword evidence="2" id="KW-1185">Reference proteome</keyword>
<accession>A0AAW4W5K4</accession>
<dbReference type="AlphaFoldDB" id="A0AAW4W5K4"/>
<dbReference type="EMBL" id="JAJEQQ010000023">
    <property type="protein sequence ID" value="MCC2228750.1"/>
    <property type="molecule type" value="Genomic_DNA"/>
</dbReference>
<evidence type="ECO:0000313" key="2">
    <source>
        <dbReference type="Proteomes" id="UP001198612"/>
    </source>
</evidence>
<reference evidence="1 2" key="1">
    <citation type="submission" date="2021-10" db="EMBL/GenBank/DDBJ databases">
        <title>Anaerobic single-cell dispensing facilitates the cultivation of human gut bacteria.</title>
        <authorList>
            <person name="Afrizal A."/>
        </authorList>
    </citation>
    <scope>NUCLEOTIDE SEQUENCE [LARGE SCALE GENOMIC DNA]</scope>
    <source>
        <strain evidence="1 2">CLA-AA-H217</strain>
    </source>
</reference>
<dbReference type="Proteomes" id="UP001198612">
    <property type="component" value="Unassembled WGS sequence"/>
</dbReference>
<comment type="caution">
    <text evidence="1">The sequence shown here is derived from an EMBL/GenBank/DDBJ whole genome shotgun (WGS) entry which is preliminary data.</text>
</comment>
<organism evidence="1 2">
    <name type="scientific">Blautia fusiformis</name>
    <dbReference type="NCBI Taxonomy" id="2881264"/>
    <lineage>
        <taxon>Bacteria</taxon>
        <taxon>Bacillati</taxon>
        <taxon>Bacillota</taxon>
        <taxon>Clostridia</taxon>
        <taxon>Lachnospirales</taxon>
        <taxon>Lachnospiraceae</taxon>
        <taxon>Blautia</taxon>
    </lineage>
</organism>
<protein>
    <submittedName>
        <fullName evidence="1">Uncharacterized protein</fullName>
    </submittedName>
</protein>
<name>A0AAW4W5K4_9FIRM</name>
<proteinExistence type="predicted"/>
<dbReference type="RefSeq" id="WP_227589013.1">
    <property type="nucleotide sequence ID" value="NZ_JAJEQQ010000023.1"/>
</dbReference>
<sequence>MTAQQVSKYIDLVDRRTDILSHSGVDWKPEYGLELNQIEKELAELSPLVDEEHKKRGKK</sequence>
<gene>
    <name evidence="1" type="ORF">LKD40_13205</name>
</gene>